<dbReference type="EMBL" id="JANPWZ010000246">
    <property type="protein sequence ID" value="KAJ3578191.1"/>
    <property type="molecule type" value="Genomic_DNA"/>
</dbReference>
<dbReference type="Proteomes" id="UP001148614">
    <property type="component" value="Unassembled WGS sequence"/>
</dbReference>
<keyword evidence="1" id="KW-0808">Transferase</keyword>
<evidence type="ECO:0000313" key="3">
    <source>
        <dbReference type="Proteomes" id="UP001148614"/>
    </source>
</evidence>
<keyword evidence="3" id="KW-1185">Reference proteome</keyword>
<reference evidence="2" key="1">
    <citation type="submission" date="2022-07" db="EMBL/GenBank/DDBJ databases">
        <title>Genome Sequence of Xylaria arbuscula.</title>
        <authorList>
            <person name="Buettner E."/>
        </authorList>
    </citation>
    <scope>NUCLEOTIDE SEQUENCE</scope>
    <source>
        <strain evidence="2">VT107</strain>
    </source>
</reference>
<sequence>MSDRVGQTAMRCNGSCDMEGQKMPVSASPTYPLRVSLLEGLMPNTYVRQILCFPTIDAQAIISLARGLSGLARDVPYVLSRLISTESENAGSKLAVSAPCHRVEDVFSWHDLSASIDYAALKAGHFAPASFPVPDIVPPSTLPPYPDSPAVFLARASLVNGGLILSVAVHHLVTDITGFDALLKIWASHCRGGEIGFDRSWIDRTPLFSDLESLPESTISMPDRLHSRAKVDTVRSNGRSEITESGKKHYRTGIFYFPRQHLQALKDAANAHVASQEPGSWVSTSDVLAALLWSAIIRTQEHSSISGESSTHKHKHKHKRVSTLSFPVQFRSALRPQLPRNFLGAAFLMTSARVPHEEVCRISGHRNDGSSAQARDEGLRYGDDGEMESPLNCVHVSALANVALAIRRSVRGIDDAAVRGVLAYLEAHPRSKPDAPLVLGPPRCEPGGSSTSVVSWADQSLYELNWGAAIGHCDTMRLTKMAGKRDPIVLPHIPSRDGGSGGLEVIMSYEEDFMQRLLENAAIKRLATLRCLS</sequence>
<dbReference type="InterPro" id="IPR050317">
    <property type="entry name" value="Plant_Fungal_Acyltransferase"/>
</dbReference>
<evidence type="ECO:0000256" key="1">
    <source>
        <dbReference type="ARBA" id="ARBA00022679"/>
    </source>
</evidence>
<dbReference type="GO" id="GO:0016747">
    <property type="term" value="F:acyltransferase activity, transferring groups other than amino-acyl groups"/>
    <property type="evidence" value="ECO:0007669"/>
    <property type="project" value="TreeGrafter"/>
</dbReference>
<protein>
    <submittedName>
        <fullName evidence="2">Uncharacterized protein</fullName>
    </submittedName>
</protein>
<organism evidence="2 3">
    <name type="scientific">Xylaria arbuscula</name>
    <dbReference type="NCBI Taxonomy" id="114810"/>
    <lineage>
        <taxon>Eukaryota</taxon>
        <taxon>Fungi</taxon>
        <taxon>Dikarya</taxon>
        <taxon>Ascomycota</taxon>
        <taxon>Pezizomycotina</taxon>
        <taxon>Sordariomycetes</taxon>
        <taxon>Xylariomycetidae</taxon>
        <taxon>Xylariales</taxon>
        <taxon>Xylariaceae</taxon>
        <taxon>Xylaria</taxon>
    </lineage>
</organism>
<evidence type="ECO:0000313" key="2">
    <source>
        <dbReference type="EMBL" id="KAJ3578191.1"/>
    </source>
</evidence>
<dbReference type="Pfam" id="PF02458">
    <property type="entry name" value="Transferase"/>
    <property type="match status" value="1"/>
</dbReference>
<dbReference type="PANTHER" id="PTHR31642">
    <property type="entry name" value="TRICHOTHECENE 3-O-ACETYLTRANSFERASE"/>
    <property type="match status" value="1"/>
</dbReference>
<proteinExistence type="predicted"/>
<dbReference type="InterPro" id="IPR023213">
    <property type="entry name" value="CAT-like_dom_sf"/>
</dbReference>
<dbReference type="Gene3D" id="3.30.559.10">
    <property type="entry name" value="Chloramphenicol acetyltransferase-like domain"/>
    <property type="match status" value="2"/>
</dbReference>
<gene>
    <name evidence="2" type="ORF">NPX13_g2369</name>
</gene>
<dbReference type="VEuPathDB" id="FungiDB:F4678DRAFT_450263"/>
<dbReference type="PANTHER" id="PTHR31642:SF310">
    <property type="entry name" value="FATTY ALCOHOL:CAFFEOYL-COA ACYLTRANSFERASE"/>
    <property type="match status" value="1"/>
</dbReference>
<dbReference type="GO" id="GO:0044550">
    <property type="term" value="P:secondary metabolite biosynthetic process"/>
    <property type="evidence" value="ECO:0007669"/>
    <property type="project" value="TreeGrafter"/>
</dbReference>
<accession>A0A9W8NJA5</accession>
<comment type="caution">
    <text evidence="2">The sequence shown here is derived from an EMBL/GenBank/DDBJ whole genome shotgun (WGS) entry which is preliminary data.</text>
</comment>
<name>A0A9W8NJA5_9PEZI</name>
<dbReference type="AlphaFoldDB" id="A0A9W8NJA5"/>